<dbReference type="AlphaFoldDB" id="A0A9P7RUL4"/>
<feature type="domain" description="Ribosomal RNA methyltransferase FtsJ" evidence="8">
    <location>
        <begin position="38"/>
        <end position="278"/>
    </location>
</feature>
<dbReference type="HAMAP" id="MF_01547">
    <property type="entry name" value="RNA_methyltr_E"/>
    <property type="match status" value="1"/>
</dbReference>
<dbReference type="GO" id="GO:0005739">
    <property type="term" value="C:mitochondrion"/>
    <property type="evidence" value="ECO:0007669"/>
    <property type="project" value="TreeGrafter"/>
</dbReference>
<keyword evidence="4" id="KW-0808">Transferase</keyword>
<dbReference type="Pfam" id="PF01728">
    <property type="entry name" value="FtsJ"/>
    <property type="match status" value="1"/>
</dbReference>
<protein>
    <recommendedName>
        <fullName evidence="6">rRNA methyltransferase 2, mitochondrial</fullName>
    </recommendedName>
</protein>
<feature type="active site" description="Proton acceptor" evidence="7">
    <location>
        <position position="234"/>
    </location>
</feature>
<dbReference type="PIRSF" id="PIRSF005461">
    <property type="entry name" value="23S_rRNA_mtase"/>
    <property type="match status" value="1"/>
</dbReference>
<keyword evidence="10" id="KW-1185">Reference proteome</keyword>
<dbReference type="KEGG" id="more:E1B28_011663"/>
<dbReference type="InterPro" id="IPR015507">
    <property type="entry name" value="rRNA-MeTfrase_E"/>
</dbReference>
<keyword evidence="2" id="KW-0698">rRNA processing</keyword>
<keyword evidence="3" id="KW-0489">Methyltransferase</keyword>
<dbReference type="InterPro" id="IPR050082">
    <property type="entry name" value="RNA_methyltr_RlmE"/>
</dbReference>
<sequence>MSFRATLVALAQRKSSKEWLSRQSSDPWIKQRAQNDFYSRSAFKLLEISENYGNFLDKQDVGVVIDLGAAPGGWSQAAARKLGWDVDSVKKPGSYGLKQELDKKGKVAGDSYDPLNIDDLEKGYEHSPDGRAIVVAVDLLTIKPIPGVQSLKADFLHPLTEGLIHDVLVRFGFGFGRRKADIILSDIAMNMTGVAVHDDEASLRICHAVWEFARKNLRTASEIGRTRGGVLLLKHFTHPDVDAFRQKCLVPNFRDVTYIKPRSSRSESKEAYYLCRGFEPETIDNFD</sequence>
<dbReference type="EMBL" id="CM032187">
    <property type="protein sequence ID" value="KAG7090044.1"/>
    <property type="molecule type" value="Genomic_DNA"/>
</dbReference>
<dbReference type="SUPFAM" id="SSF53335">
    <property type="entry name" value="S-adenosyl-L-methionine-dependent methyltransferases"/>
    <property type="match status" value="1"/>
</dbReference>
<dbReference type="GeneID" id="66080738"/>
<accession>A0A9P7RUL4</accession>
<proteinExistence type="inferred from homology"/>
<dbReference type="Gene3D" id="3.40.50.150">
    <property type="entry name" value="Vaccinia Virus protein VP39"/>
    <property type="match status" value="1"/>
</dbReference>
<dbReference type="RefSeq" id="XP_043006514.1">
    <property type="nucleotide sequence ID" value="XM_043156721.1"/>
</dbReference>
<dbReference type="InterPro" id="IPR029063">
    <property type="entry name" value="SAM-dependent_MTases_sf"/>
</dbReference>
<dbReference type="PANTHER" id="PTHR10920:SF18">
    <property type="entry name" value="RRNA METHYLTRANSFERASE 2, MITOCHONDRIAL"/>
    <property type="match status" value="1"/>
</dbReference>
<evidence type="ECO:0000313" key="9">
    <source>
        <dbReference type="EMBL" id="KAG7090044.1"/>
    </source>
</evidence>
<dbReference type="Proteomes" id="UP001049176">
    <property type="component" value="Chromosome 7"/>
</dbReference>
<evidence type="ECO:0000256" key="7">
    <source>
        <dbReference type="PIRSR" id="PIRSR005461-1"/>
    </source>
</evidence>
<organism evidence="9 10">
    <name type="scientific">Marasmius oreades</name>
    <name type="common">fairy-ring Marasmius</name>
    <dbReference type="NCBI Taxonomy" id="181124"/>
    <lineage>
        <taxon>Eukaryota</taxon>
        <taxon>Fungi</taxon>
        <taxon>Dikarya</taxon>
        <taxon>Basidiomycota</taxon>
        <taxon>Agaricomycotina</taxon>
        <taxon>Agaricomycetes</taxon>
        <taxon>Agaricomycetidae</taxon>
        <taxon>Agaricales</taxon>
        <taxon>Marasmiineae</taxon>
        <taxon>Marasmiaceae</taxon>
        <taxon>Marasmius</taxon>
    </lineage>
</organism>
<evidence type="ECO:0000259" key="8">
    <source>
        <dbReference type="Pfam" id="PF01728"/>
    </source>
</evidence>
<dbReference type="GO" id="GO:0008650">
    <property type="term" value="F:rRNA (uridine-2'-O-)-methyltransferase activity"/>
    <property type="evidence" value="ECO:0007669"/>
    <property type="project" value="TreeGrafter"/>
</dbReference>
<dbReference type="PANTHER" id="PTHR10920">
    <property type="entry name" value="RIBOSOMAL RNA METHYLTRANSFERASE"/>
    <property type="match status" value="1"/>
</dbReference>
<name>A0A9P7RUL4_9AGAR</name>
<dbReference type="OrthoDB" id="20105at2759"/>
<keyword evidence="5 7" id="KW-0949">S-adenosyl-L-methionine</keyword>
<evidence type="ECO:0000313" key="10">
    <source>
        <dbReference type="Proteomes" id="UP001049176"/>
    </source>
</evidence>
<gene>
    <name evidence="9" type="ORF">E1B28_011663</name>
</gene>
<reference evidence="9" key="1">
    <citation type="journal article" date="2021" name="Genome Biol. Evol.">
        <title>The assembled and annotated genome of the fairy-ring fungus Marasmius oreades.</title>
        <authorList>
            <person name="Hiltunen M."/>
            <person name="Ament-Velasquez S.L."/>
            <person name="Johannesson H."/>
        </authorList>
    </citation>
    <scope>NUCLEOTIDE SEQUENCE</scope>
    <source>
        <strain evidence="9">03SP1</strain>
    </source>
</reference>
<evidence type="ECO:0000256" key="3">
    <source>
        <dbReference type="ARBA" id="ARBA00022603"/>
    </source>
</evidence>
<evidence type="ECO:0000256" key="2">
    <source>
        <dbReference type="ARBA" id="ARBA00022552"/>
    </source>
</evidence>
<comment type="caution">
    <text evidence="9">The sequence shown here is derived from an EMBL/GenBank/DDBJ whole genome shotgun (WGS) entry which is preliminary data.</text>
</comment>
<dbReference type="InterPro" id="IPR002877">
    <property type="entry name" value="RNA_MeTrfase_FtsJ_dom"/>
</dbReference>
<evidence type="ECO:0000256" key="1">
    <source>
        <dbReference type="ARBA" id="ARBA00009258"/>
    </source>
</evidence>
<evidence type="ECO:0000256" key="4">
    <source>
        <dbReference type="ARBA" id="ARBA00022679"/>
    </source>
</evidence>
<comment type="similarity">
    <text evidence="1">Belongs to the class I-like SAM-binding methyltransferase superfamily. RNA methyltransferase RlmE family.</text>
</comment>
<evidence type="ECO:0000256" key="5">
    <source>
        <dbReference type="ARBA" id="ARBA00022691"/>
    </source>
</evidence>
<evidence type="ECO:0000256" key="6">
    <source>
        <dbReference type="ARBA" id="ARBA00041184"/>
    </source>
</evidence>